<keyword evidence="4 7" id="KW-0067">ATP-binding</keyword>
<dbReference type="KEGG" id="sgm:GCM10017557_22820"/>
<feature type="region of interest" description="Disordered" evidence="8">
    <location>
        <begin position="750"/>
        <end position="774"/>
    </location>
</feature>
<dbReference type="AlphaFoldDB" id="A0A7G1NVL7"/>
<gene>
    <name evidence="7 10" type="primary">smc</name>
    <name evidence="10" type="ORF">GCM10017557_22820</name>
</gene>
<evidence type="ECO:0000256" key="5">
    <source>
        <dbReference type="ARBA" id="ARBA00023054"/>
    </source>
</evidence>
<name>A0A7G1NVL7_9ACTN</name>
<dbReference type="Pfam" id="PF02463">
    <property type="entry name" value="SMC_N"/>
    <property type="match status" value="1"/>
</dbReference>
<dbReference type="SUPFAM" id="SSF75553">
    <property type="entry name" value="Smc hinge domain"/>
    <property type="match status" value="1"/>
</dbReference>
<evidence type="ECO:0000256" key="6">
    <source>
        <dbReference type="ARBA" id="ARBA00023125"/>
    </source>
</evidence>
<feature type="compositionally biased region" description="Low complexity" evidence="8">
    <location>
        <begin position="589"/>
        <end position="603"/>
    </location>
</feature>
<feature type="coiled-coil region" evidence="7">
    <location>
        <begin position="691"/>
        <end position="728"/>
    </location>
</feature>
<evidence type="ECO:0000259" key="9">
    <source>
        <dbReference type="SMART" id="SM00968"/>
    </source>
</evidence>
<comment type="function">
    <text evidence="7">Required for chromosome condensation and partitioning.</text>
</comment>
<dbReference type="Pfam" id="PF06470">
    <property type="entry name" value="SMC_hinge"/>
    <property type="match status" value="1"/>
</dbReference>
<evidence type="ECO:0000256" key="8">
    <source>
        <dbReference type="SAM" id="MobiDB-lite"/>
    </source>
</evidence>
<evidence type="ECO:0000256" key="2">
    <source>
        <dbReference type="ARBA" id="ARBA00022490"/>
    </source>
</evidence>
<dbReference type="PIRSF" id="PIRSF005719">
    <property type="entry name" value="SMC"/>
    <property type="match status" value="1"/>
</dbReference>
<feature type="compositionally biased region" description="Basic and acidic residues" evidence="8">
    <location>
        <begin position="842"/>
        <end position="860"/>
    </location>
</feature>
<dbReference type="HAMAP" id="MF_01894">
    <property type="entry name" value="Smc_prok"/>
    <property type="match status" value="1"/>
</dbReference>
<evidence type="ECO:0000256" key="3">
    <source>
        <dbReference type="ARBA" id="ARBA00022741"/>
    </source>
</evidence>
<dbReference type="GO" id="GO:0016887">
    <property type="term" value="F:ATP hydrolysis activity"/>
    <property type="evidence" value="ECO:0007669"/>
    <property type="project" value="InterPro"/>
</dbReference>
<keyword evidence="5 7" id="KW-0175">Coiled coil</keyword>
<dbReference type="CDD" id="cd03278">
    <property type="entry name" value="ABC_SMC_barmotin"/>
    <property type="match status" value="2"/>
</dbReference>
<accession>A0A7G1NVL7</accession>
<dbReference type="GO" id="GO:0003677">
    <property type="term" value="F:DNA binding"/>
    <property type="evidence" value="ECO:0007669"/>
    <property type="project" value="UniProtKB-UniRule"/>
</dbReference>
<dbReference type="GO" id="GO:0005524">
    <property type="term" value="F:ATP binding"/>
    <property type="evidence" value="ECO:0007669"/>
    <property type="project" value="UniProtKB-UniRule"/>
</dbReference>
<feature type="region of interest" description="Disordered" evidence="8">
    <location>
        <begin position="972"/>
        <end position="1006"/>
    </location>
</feature>
<evidence type="ECO:0000313" key="10">
    <source>
        <dbReference type="EMBL" id="BCL27423.1"/>
    </source>
</evidence>
<dbReference type="NCBIfam" id="TIGR02168">
    <property type="entry name" value="SMC_prok_B"/>
    <property type="match status" value="1"/>
</dbReference>
<evidence type="ECO:0000256" key="7">
    <source>
        <dbReference type="HAMAP-Rule" id="MF_01894"/>
    </source>
</evidence>
<dbReference type="GO" id="GO:0005737">
    <property type="term" value="C:cytoplasm"/>
    <property type="evidence" value="ECO:0007669"/>
    <property type="project" value="UniProtKB-SubCell"/>
</dbReference>
<dbReference type="Proteomes" id="UP000516444">
    <property type="component" value="Chromosome"/>
</dbReference>
<comment type="subcellular location">
    <subcellularLocation>
        <location evidence="1 7">Cytoplasm</location>
    </subcellularLocation>
</comment>
<dbReference type="GO" id="GO:0007062">
    <property type="term" value="P:sister chromatid cohesion"/>
    <property type="evidence" value="ECO:0007669"/>
    <property type="project" value="InterPro"/>
</dbReference>
<keyword evidence="2 7" id="KW-0963">Cytoplasm</keyword>
<dbReference type="InterPro" id="IPR003395">
    <property type="entry name" value="RecF/RecN/SMC_N"/>
</dbReference>
<dbReference type="GO" id="GO:0007059">
    <property type="term" value="P:chromosome segregation"/>
    <property type="evidence" value="ECO:0007669"/>
    <property type="project" value="UniProtKB-UniRule"/>
</dbReference>
<dbReference type="Gene3D" id="1.20.1060.20">
    <property type="match status" value="1"/>
</dbReference>
<dbReference type="SMART" id="SM00968">
    <property type="entry name" value="SMC_hinge"/>
    <property type="match status" value="1"/>
</dbReference>
<dbReference type="SUPFAM" id="SSF52540">
    <property type="entry name" value="P-loop containing nucleoside triphosphate hydrolases"/>
    <property type="match status" value="1"/>
</dbReference>
<comment type="similarity">
    <text evidence="7">Belongs to the SMC family.</text>
</comment>
<dbReference type="Gene3D" id="1.20.120.330">
    <property type="entry name" value="Nucleotidyltransferases domain 2"/>
    <property type="match status" value="1"/>
</dbReference>
<dbReference type="GO" id="GO:0030261">
    <property type="term" value="P:chromosome condensation"/>
    <property type="evidence" value="ECO:0007669"/>
    <property type="project" value="InterPro"/>
</dbReference>
<dbReference type="Gene3D" id="3.30.70.1620">
    <property type="match status" value="1"/>
</dbReference>
<evidence type="ECO:0000313" key="11">
    <source>
        <dbReference type="Proteomes" id="UP000516444"/>
    </source>
</evidence>
<dbReference type="PANTHER" id="PTHR43977">
    <property type="entry name" value="STRUCTURAL MAINTENANCE OF CHROMOSOMES PROTEIN 3"/>
    <property type="match status" value="1"/>
</dbReference>
<feature type="coiled-coil region" evidence="7">
    <location>
        <begin position="167"/>
        <end position="201"/>
    </location>
</feature>
<keyword evidence="6 7" id="KW-0238">DNA-binding</keyword>
<feature type="compositionally biased region" description="Basic and acidic residues" evidence="8">
    <location>
        <begin position="319"/>
        <end position="332"/>
    </location>
</feature>
<evidence type="ECO:0000256" key="4">
    <source>
        <dbReference type="ARBA" id="ARBA00022840"/>
    </source>
</evidence>
<dbReference type="GO" id="GO:0005694">
    <property type="term" value="C:chromosome"/>
    <property type="evidence" value="ECO:0007669"/>
    <property type="project" value="InterPro"/>
</dbReference>
<dbReference type="RefSeq" id="WP_190850089.1">
    <property type="nucleotide sequence ID" value="NZ_AP023440.1"/>
</dbReference>
<dbReference type="Gene3D" id="3.40.50.300">
    <property type="entry name" value="P-loop containing nucleotide triphosphate hydrolases"/>
    <property type="match status" value="2"/>
</dbReference>
<dbReference type="InterPro" id="IPR036277">
    <property type="entry name" value="SMC_hinge_sf"/>
</dbReference>
<organism evidence="10 11">
    <name type="scientific">Streptomyces aurantiacus</name>
    <dbReference type="NCBI Taxonomy" id="47760"/>
    <lineage>
        <taxon>Bacteria</taxon>
        <taxon>Bacillati</taxon>
        <taxon>Actinomycetota</taxon>
        <taxon>Actinomycetes</taxon>
        <taxon>Kitasatosporales</taxon>
        <taxon>Streptomycetaceae</taxon>
        <taxon>Streptomyces</taxon>
        <taxon>Streptomyces aurantiacus group</taxon>
    </lineage>
</organism>
<evidence type="ECO:0000256" key="1">
    <source>
        <dbReference type="ARBA" id="ARBA00004496"/>
    </source>
</evidence>
<dbReference type="InterPro" id="IPR027417">
    <property type="entry name" value="P-loop_NTPase"/>
</dbReference>
<feature type="binding site" evidence="7">
    <location>
        <begin position="32"/>
        <end position="39"/>
    </location>
    <ligand>
        <name>ATP</name>
        <dbReference type="ChEBI" id="CHEBI:30616"/>
    </ligand>
</feature>
<dbReference type="GO" id="GO:0006260">
    <property type="term" value="P:DNA replication"/>
    <property type="evidence" value="ECO:0007669"/>
    <property type="project" value="UniProtKB-UniRule"/>
</dbReference>
<feature type="domain" description="SMC hinge" evidence="9">
    <location>
        <begin position="512"/>
        <end position="653"/>
    </location>
</feature>
<keyword evidence="11" id="KW-1185">Reference proteome</keyword>
<comment type="domain">
    <text evidence="7">Contains large globular domains required for ATP hydrolysis at each terminus and a third globular domain forming a flexible hinge near the middle of the molecule. These domains are separated by coiled-coil structures.</text>
</comment>
<feature type="compositionally biased region" description="Low complexity" evidence="8">
    <location>
        <begin position="750"/>
        <end position="772"/>
    </location>
</feature>
<dbReference type="InterPro" id="IPR011890">
    <property type="entry name" value="SMC_prok"/>
</dbReference>
<proteinExistence type="inferred from homology"/>
<keyword evidence="3 7" id="KW-0547">Nucleotide-binding</keyword>
<dbReference type="FunFam" id="3.40.50.300:FF:000901">
    <property type="entry name" value="Chromosome partition protein Smc"/>
    <property type="match status" value="1"/>
</dbReference>
<reference evidence="10 11" key="1">
    <citation type="journal article" date="2014" name="Int. J. Syst. Evol. Microbiol.">
        <title>Complete genome sequence of Corynebacterium casei LMG S-19264T (=DSM 44701T), isolated from a smear-ripened cheese.</title>
        <authorList>
            <consortium name="US DOE Joint Genome Institute (JGI-PGF)"/>
            <person name="Walter F."/>
            <person name="Albersmeier A."/>
            <person name="Kalinowski J."/>
            <person name="Ruckert C."/>
        </authorList>
    </citation>
    <scope>NUCLEOTIDE SEQUENCE [LARGE SCALE GENOMIC DNA]</scope>
    <source>
        <strain evidence="10 11">JCM 4677</strain>
    </source>
</reference>
<dbReference type="InterPro" id="IPR024704">
    <property type="entry name" value="SMC"/>
</dbReference>
<dbReference type="FunFam" id="3.40.50.300:FF:000984">
    <property type="entry name" value="Chromosome partition protein Smc"/>
    <property type="match status" value="1"/>
</dbReference>
<feature type="coiled-coil region" evidence="7">
    <location>
        <begin position="248"/>
        <end position="275"/>
    </location>
</feature>
<feature type="region of interest" description="Disordered" evidence="8">
    <location>
        <begin position="570"/>
        <end position="613"/>
    </location>
</feature>
<protein>
    <recommendedName>
        <fullName evidence="7">Chromosome partition protein Smc</fullName>
    </recommendedName>
</protein>
<feature type="region of interest" description="Disordered" evidence="8">
    <location>
        <begin position="311"/>
        <end position="332"/>
    </location>
</feature>
<feature type="region of interest" description="Disordered" evidence="8">
    <location>
        <begin position="834"/>
        <end position="860"/>
    </location>
</feature>
<comment type="subunit">
    <text evidence="7">Homodimer.</text>
</comment>
<dbReference type="InterPro" id="IPR010935">
    <property type="entry name" value="SMC_hinge"/>
</dbReference>
<sequence>MHLKALTLRGFKSFASATTLRFEPGITCVVGPNGSGKSNVVDALSWVMGEQGAKSLRGGKMEDVIFAGTTGRPPLGRAEVSLTIDNSDGALPIEYAEVTITRIMFRNGGSEYQINGDTCRLLDIQELLSDSGIGREMHVIVGQGRLDSVLHADPMGRRAFIEEAAGVLKHRKRKEKALRKLDAMQANLARVQDLTDELRRQLKPLGRQAAVARRAAVIQADLRDARLRLLADDLVRLRGALRAEVADEAALKERKDATEAELKKALQREAMLEDEVRRLAPRLQRAQQTWYELSQLAERVRGTVSLADARVKSATAQPPEERRGRDPEDMEREAARVREQEAELEAALEAAEHALEDTVAHRADLERELAVEERRLKDVARAIADRREGLARLSGQVNAARSRAASAQSEIDRLAAARDEAQDRAVAAQEEYEQLKAEVDGLDAGDEELAAQHETAKNALADAESALTAAREAATSAERRRAATQARHEALALGLRRKDGTGALLAAKDRLSGLLGPAAELLSVTPGHEVALAAAFGAAADAIAVTTPASAADAIRLLRKQDAGRAALLLAGAPDPTDPRNATDATDMPGAPGAPASASAAGDADGDGVRGSAGGPPYAADLVRAPSDLMPAVRRLLRGIVVVGTLEDAEDLVYARPGLTAVTAEGDLLGAHFAQGGSAGAPSLLEVQASVDEAAAELEELAVLCEELSGAQHRATELRRDRAALVEELGERRRAGEREKSQVAQQLGRLAGQARGAAGEAERSTAAATRAQEALDRAMEEAEELAERLVVAEEMPVEEEPDASVRDRLAADGANARQTEMEARLQVRTHEERVKGLAGRADSLDRAARAEREARARAEQRRARLRHEAAVAGAVASGARQLLVHVEVSLGRADEERTAAESAKARREQDLVVARNQGRDLKAELDKLTDSVHRGEVLGAEKRLRIEQLEAKALEELGVEPAGLIADFGPAQLVPPSLPAEGEELPDDPEHPRNQPRPFHRAEQEKRLKAAERAYQQLGKVNPLALEEFAALEERHKFLSEQLEDLKKTRIDLLQVVKEVDERVEQVFTEAFWDTAREFEGVFSRLFPGGEGRLILTDPDNMLTTGVDVEARPPGKKVKRLSLLSGGERSLTAVAMLVSIFKARPSPFYVMDEVEAALDDTNLQRLIRLMEELQEASQLIVITHQKRTMEVADALYGVSMQGDGVSKVISQRLR</sequence>
<feature type="coiled-coil region" evidence="7">
    <location>
        <begin position="911"/>
        <end position="957"/>
    </location>
</feature>
<dbReference type="EMBL" id="AP023440">
    <property type="protein sequence ID" value="BCL27423.1"/>
    <property type="molecule type" value="Genomic_DNA"/>
</dbReference>